<dbReference type="EMBL" id="CADIJO010000013">
    <property type="protein sequence ID" value="CAB3719421.1"/>
    <property type="molecule type" value="Genomic_DNA"/>
</dbReference>
<dbReference type="InterPro" id="IPR012373">
    <property type="entry name" value="Ferrdict_sens_TM"/>
</dbReference>
<sequence>MDHSDVSNLPGDTLDAAAYWFARDQGGLMTAGERRQFEAWRRADAAHERAYQEMLDVWRLTQAVPDQDLRAYATRKPAPPRAVSPQRRRLTWGLATAGAAAAAGVAWPLWWPVDTLFEQRYATGRGERRQVALQDDSVLTLNTATQAEVRYTRNERHVALQEGEIMFEVSHDTARPFIVDTAAGRVRVTGTRFNVRYDRERLTVAVESGSVEVSTGSWWDRQLAQLTAGEGVTVAHRGDALRVESVDVASLTAWRQGKAVFDNVPLAQVVDEITRYRSQPIRVAAALRGIRIAGVFDVDNTAGFLAALPALIPVRIVPRADGGSDIAAH</sequence>
<dbReference type="PANTHER" id="PTHR30273">
    <property type="entry name" value="PERIPLASMIC SIGNAL SENSOR AND SIGMA FACTOR ACTIVATOR FECR-RELATED"/>
    <property type="match status" value="1"/>
</dbReference>
<name>A0A6S7A8K4_9BURK</name>
<dbReference type="Gene3D" id="2.60.120.1440">
    <property type="match status" value="1"/>
</dbReference>
<dbReference type="GO" id="GO:0016989">
    <property type="term" value="F:sigma factor antagonist activity"/>
    <property type="evidence" value="ECO:0007669"/>
    <property type="project" value="TreeGrafter"/>
</dbReference>
<dbReference type="InterPro" id="IPR006860">
    <property type="entry name" value="FecR"/>
</dbReference>
<dbReference type="RefSeq" id="WP_175216487.1">
    <property type="nucleotide sequence ID" value="NZ_CADIJO010000013.1"/>
</dbReference>
<evidence type="ECO:0000259" key="2">
    <source>
        <dbReference type="Pfam" id="PF16220"/>
    </source>
</evidence>
<accession>A0A6S7A8K4</accession>
<protein>
    <submittedName>
        <fullName evidence="3">Protein FecR</fullName>
    </submittedName>
</protein>
<proteinExistence type="predicted"/>
<evidence type="ECO:0000313" key="3">
    <source>
        <dbReference type="EMBL" id="CAB3719421.1"/>
    </source>
</evidence>
<dbReference type="InterPro" id="IPR032623">
    <property type="entry name" value="FecR_N"/>
</dbReference>
<reference evidence="3 4" key="1">
    <citation type="submission" date="2020-04" db="EMBL/GenBank/DDBJ databases">
        <authorList>
            <person name="De Canck E."/>
        </authorList>
    </citation>
    <scope>NUCLEOTIDE SEQUENCE [LARGE SCALE GENOMIC DNA]</scope>
    <source>
        <strain evidence="3 4">LMG 3458</strain>
    </source>
</reference>
<evidence type="ECO:0000259" key="1">
    <source>
        <dbReference type="Pfam" id="PF04773"/>
    </source>
</evidence>
<dbReference type="PANTHER" id="PTHR30273:SF2">
    <property type="entry name" value="PROTEIN FECR"/>
    <property type="match status" value="1"/>
</dbReference>
<evidence type="ECO:0000313" key="4">
    <source>
        <dbReference type="Proteomes" id="UP000494111"/>
    </source>
</evidence>
<dbReference type="AlphaFoldDB" id="A0A6S7A8K4"/>
<dbReference type="Pfam" id="PF04773">
    <property type="entry name" value="FecR"/>
    <property type="match status" value="1"/>
</dbReference>
<gene>
    <name evidence="3" type="primary">fecR_17</name>
    <name evidence="3" type="ORF">LMG3458_03819</name>
</gene>
<feature type="domain" description="FecR N-terminal" evidence="2">
    <location>
        <begin position="15"/>
        <end position="54"/>
    </location>
</feature>
<dbReference type="PIRSF" id="PIRSF018266">
    <property type="entry name" value="FecR"/>
    <property type="match status" value="1"/>
</dbReference>
<dbReference type="Pfam" id="PF16220">
    <property type="entry name" value="DUF4880"/>
    <property type="match status" value="1"/>
</dbReference>
<feature type="domain" description="FecR protein" evidence="1">
    <location>
        <begin position="120"/>
        <end position="212"/>
    </location>
</feature>
<organism evidence="3 4">
    <name type="scientific">Achromobacter deleyi</name>
    <dbReference type="NCBI Taxonomy" id="1353891"/>
    <lineage>
        <taxon>Bacteria</taxon>
        <taxon>Pseudomonadati</taxon>
        <taxon>Pseudomonadota</taxon>
        <taxon>Betaproteobacteria</taxon>
        <taxon>Burkholderiales</taxon>
        <taxon>Alcaligenaceae</taxon>
        <taxon>Achromobacter</taxon>
    </lineage>
</organism>
<dbReference type="Proteomes" id="UP000494111">
    <property type="component" value="Unassembled WGS sequence"/>
</dbReference>